<feature type="DNA-binding region" description="Homeobox" evidence="6">
    <location>
        <begin position="90"/>
        <end position="149"/>
    </location>
</feature>
<evidence type="ECO:0000256" key="1">
    <source>
        <dbReference type="ARBA" id="ARBA00004123"/>
    </source>
</evidence>
<dbReference type="PROSITE" id="PS00027">
    <property type="entry name" value="HOMEOBOX_1"/>
    <property type="match status" value="1"/>
</dbReference>
<dbReference type="GeneID" id="110079720"/>
<dbReference type="InterPro" id="IPR050848">
    <property type="entry name" value="Homeobox_TF"/>
</dbReference>
<keyword evidence="10" id="KW-1185">Reference proteome</keyword>
<dbReference type="InterPro" id="IPR017970">
    <property type="entry name" value="Homeobox_CS"/>
</dbReference>
<dbReference type="GO" id="GO:0003677">
    <property type="term" value="F:DNA binding"/>
    <property type="evidence" value="ECO:0007669"/>
    <property type="project" value="UniProtKB-UniRule"/>
</dbReference>
<dbReference type="CDD" id="cd00086">
    <property type="entry name" value="homeodomain"/>
    <property type="match status" value="1"/>
</dbReference>
<dbReference type="Proteomes" id="UP001652642">
    <property type="component" value="Chromosome 3"/>
</dbReference>
<protein>
    <recommendedName>
        <fullName evidence="9">Homeobox domain-containing protein</fullName>
    </recommendedName>
</protein>
<comment type="subcellular location">
    <subcellularLocation>
        <location evidence="1 6 7">Nucleus</location>
    </subcellularLocation>
</comment>
<dbReference type="PROSITE" id="PS50071">
    <property type="entry name" value="HOMEOBOX_2"/>
    <property type="match status" value="1"/>
</dbReference>
<evidence type="ECO:0000256" key="8">
    <source>
        <dbReference type="SAM" id="MobiDB-lite"/>
    </source>
</evidence>
<evidence type="ECO:0000313" key="11">
    <source>
        <dbReference type="RefSeq" id="XP_020650660.2"/>
    </source>
</evidence>
<dbReference type="InterPro" id="IPR001356">
    <property type="entry name" value="HD"/>
</dbReference>
<evidence type="ECO:0000256" key="4">
    <source>
        <dbReference type="ARBA" id="ARBA00023242"/>
    </source>
</evidence>
<dbReference type="GO" id="GO:0005634">
    <property type="term" value="C:nucleus"/>
    <property type="evidence" value="ECO:0007669"/>
    <property type="project" value="UniProtKB-SubCell"/>
</dbReference>
<dbReference type="GO" id="GO:0000981">
    <property type="term" value="F:DNA-binding transcription factor activity, RNA polymerase II-specific"/>
    <property type="evidence" value="ECO:0007669"/>
    <property type="project" value="InterPro"/>
</dbReference>
<evidence type="ECO:0000313" key="10">
    <source>
        <dbReference type="Proteomes" id="UP001652642"/>
    </source>
</evidence>
<dbReference type="Gene3D" id="1.10.10.60">
    <property type="entry name" value="Homeodomain-like"/>
    <property type="match status" value="1"/>
</dbReference>
<sequence>MAHEPNSQEGSPVSSAPSFQGVPPEETSPPADRALEGPAHPQAPEGPAVCPGACAVEETQASPEGASGQVEDLEDGSPEDGGSQYLPLTARRARTVFTSEQLEVLEETFRRKSYVGAEERGSLAASLNLTETQVRIWFQNRRSKFKRQLQEQWKSVRRCYPFSPELDHERQCRLFEFVMYSVLPQETILPLTWPLRPSLGMPSDPPDSFFEEHHPPTDPPLPCSSLPSSPEHPVACDGHLDSEQSSATPEREEGDS</sequence>
<evidence type="ECO:0000256" key="6">
    <source>
        <dbReference type="PROSITE-ProRule" id="PRU00108"/>
    </source>
</evidence>
<keyword evidence="4 6" id="KW-0539">Nucleus</keyword>
<feature type="region of interest" description="Disordered" evidence="8">
    <location>
        <begin position="1"/>
        <end position="86"/>
    </location>
</feature>
<dbReference type="InParanoid" id="A0A6J0TUI2"/>
<organism evidence="10 11">
    <name type="scientific">Pogona vitticeps</name>
    <name type="common">central bearded dragon</name>
    <dbReference type="NCBI Taxonomy" id="103695"/>
    <lineage>
        <taxon>Eukaryota</taxon>
        <taxon>Metazoa</taxon>
        <taxon>Chordata</taxon>
        <taxon>Craniata</taxon>
        <taxon>Vertebrata</taxon>
        <taxon>Euteleostomi</taxon>
        <taxon>Lepidosauria</taxon>
        <taxon>Squamata</taxon>
        <taxon>Bifurcata</taxon>
        <taxon>Unidentata</taxon>
        <taxon>Episquamata</taxon>
        <taxon>Toxicofera</taxon>
        <taxon>Iguania</taxon>
        <taxon>Acrodonta</taxon>
        <taxon>Agamidae</taxon>
        <taxon>Amphibolurinae</taxon>
        <taxon>Pogona</taxon>
    </lineage>
</organism>
<dbReference type="SMART" id="SM00389">
    <property type="entry name" value="HOX"/>
    <property type="match status" value="1"/>
</dbReference>
<reference evidence="11" key="1">
    <citation type="submission" date="2025-08" db="UniProtKB">
        <authorList>
            <consortium name="RefSeq"/>
        </authorList>
    </citation>
    <scope>IDENTIFICATION</scope>
</reference>
<keyword evidence="2 6" id="KW-0238">DNA-binding</keyword>
<evidence type="ECO:0000256" key="2">
    <source>
        <dbReference type="ARBA" id="ARBA00023125"/>
    </source>
</evidence>
<dbReference type="InterPro" id="IPR000047">
    <property type="entry name" value="HTH_motif"/>
</dbReference>
<accession>A0A6J0TUI2</accession>
<feature type="compositionally biased region" description="Polar residues" evidence="8">
    <location>
        <begin position="1"/>
        <end position="18"/>
    </location>
</feature>
<comment type="similarity">
    <text evidence="5">Belongs to the BAR homeobox family.</text>
</comment>
<evidence type="ECO:0000256" key="3">
    <source>
        <dbReference type="ARBA" id="ARBA00023155"/>
    </source>
</evidence>
<feature type="compositionally biased region" description="Low complexity" evidence="8">
    <location>
        <begin position="223"/>
        <end position="233"/>
    </location>
</feature>
<evidence type="ECO:0000256" key="5">
    <source>
        <dbReference type="ARBA" id="ARBA00038196"/>
    </source>
</evidence>
<dbReference type="OrthoDB" id="6159439at2759"/>
<evidence type="ECO:0000256" key="7">
    <source>
        <dbReference type="RuleBase" id="RU000682"/>
    </source>
</evidence>
<proteinExistence type="inferred from homology"/>
<dbReference type="KEGG" id="pvt:110079720"/>
<evidence type="ECO:0000259" key="9">
    <source>
        <dbReference type="PROSITE" id="PS50071"/>
    </source>
</evidence>
<dbReference type="PANTHER" id="PTHR24333">
    <property type="entry name" value="HOMEO BOX HB9 LIKE A-RELATED"/>
    <property type="match status" value="1"/>
</dbReference>
<dbReference type="PRINTS" id="PR00031">
    <property type="entry name" value="HTHREPRESSR"/>
</dbReference>
<gene>
    <name evidence="11" type="primary">LOC110079720</name>
</gene>
<dbReference type="PANTHER" id="PTHR24333:SF5">
    <property type="entry name" value="VENT HOMEOBOX"/>
    <property type="match status" value="1"/>
</dbReference>
<keyword evidence="3 6" id="KW-0371">Homeobox</keyword>
<dbReference type="InterPro" id="IPR009057">
    <property type="entry name" value="Homeodomain-like_sf"/>
</dbReference>
<dbReference type="RefSeq" id="XP_020650660.2">
    <property type="nucleotide sequence ID" value="XM_020795001.2"/>
</dbReference>
<name>A0A6J0TUI2_9SAUR</name>
<feature type="region of interest" description="Disordered" evidence="8">
    <location>
        <begin position="202"/>
        <end position="256"/>
    </location>
</feature>
<dbReference type="AlphaFoldDB" id="A0A6J0TUI2"/>
<dbReference type="SUPFAM" id="SSF46689">
    <property type="entry name" value="Homeodomain-like"/>
    <property type="match status" value="1"/>
</dbReference>
<dbReference type="Pfam" id="PF00046">
    <property type="entry name" value="Homeodomain"/>
    <property type="match status" value="1"/>
</dbReference>
<feature type="domain" description="Homeobox" evidence="9">
    <location>
        <begin position="88"/>
        <end position="148"/>
    </location>
</feature>